<evidence type="ECO:0000313" key="13">
    <source>
        <dbReference type="EMBL" id="RZO21173.1"/>
    </source>
</evidence>
<feature type="domain" description="GHMP kinase C-terminal" evidence="12">
    <location>
        <begin position="194"/>
        <end position="260"/>
    </location>
</feature>
<dbReference type="GO" id="GO:0050515">
    <property type="term" value="F:4-(cytidine 5'-diphospho)-2-C-methyl-D-erythritol kinase activity"/>
    <property type="evidence" value="ECO:0007669"/>
    <property type="project" value="UniProtKB-UniRule"/>
</dbReference>
<evidence type="ECO:0000256" key="9">
    <source>
        <dbReference type="ARBA" id="ARBA00032554"/>
    </source>
</evidence>
<proteinExistence type="inferred from homology"/>
<dbReference type="PANTHER" id="PTHR43527:SF2">
    <property type="entry name" value="4-DIPHOSPHOCYTIDYL-2-C-METHYL-D-ERYTHRITOL KINASE, CHLOROPLASTIC"/>
    <property type="match status" value="1"/>
</dbReference>
<keyword evidence="7 10" id="KW-0067">ATP-binding</keyword>
<keyword evidence="5 10" id="KW-0547">Nucleotide-binding</keyword>
<dbReference type="GO" id="GO:0019288">
    <property type="term" value="P:isopentenyl diphosphate biosynthetic process, methylerythritol 4-phosphate pathway"/>
    <property type="evidence" value="ECO:0007669"/>
    <property type="project" value="UniProtKB-UniRule"/>
</dbReference>
<dbReference type="GO" id="GO:0016114">
    <property type="term" value="P:terpenoid biosynthetic process"/>
    <property type="evidence" value="ECO:0007669"/>
    <property type="project" value="UniProtKB-UniRule"/>
</dbReference>
<dbReference type="InterPro" id="IPR020568">
    <property type="entry name" value="Ribosomal_Su5_D2-typ_SF"/>
</dbReference>
<protein>
    <recommendedName>
        <fullName evidence="3 10">4-diphosphocytidyl-2-C-methyl-D-erythritol kinase</fullName>
        <shortName evidence="10">CMK</shortName>
        <ecNumber evidence="2 10">2.7.1.148</ecNumber>
    </recommendedName>
    <alternativeName>
        <fullName evidence="9 10">4-(cytidine-5'-diphospho)-2-C-methyl-D-erythritol kinase</fullName>
    </alternativeName>
</protein>
<comment type="similarity">
    <text evidence="1 10">Belongs to the GHMP kinase family. IspE subfamily.</text>
</comment>
<comment type="caution">
    <text evidence="13">The sequence shown here is derived from an EMBL/GenBank/DDBJ whole genome shotgun (WGS) entry which is preliminary data.</text>
</comment>
<dbReference type="AlphaFoldDB" id="A0A520MIW6"/>
<keyword evidence="4 10" id="KW-0808">Transferase</keyword>
<organism evidence="13 14">
    <name type="scientific">SAR92 clade bacterium</name>
    <dbReference type="NCBI Taxonomy" id="2315479"/>
    <lineage>
        <taxon>Bacteria</taxon>
        <taxon>Pseudomonadati</taxon>
        <taxon>Pseudomonadota</taxon>
        <taxon>Gammaproteobacteria</taxon>
        <taxon>Cellvibrionales</taxon>
        <taxon>Porticoccaceae</taxon>
        <taxon>SAR92 clade</taxon>
    </lineage>
</organism>
<feature type="active site" evidence="10">
    <location>
        <position position="136"/>
    </location>
</feature>
<evidence type="ECO:0000256" key="4">
    <source>
        <dbReference type="ARBA" id="ARBA00022679"/>
    </source>
</evidence>
<comment type="pathway">
    <text evidence="10">Isoprenoid biosynthesis; isopentenyl diphosphate biosynthesis via DXP pathway; isopentenyl diphosphate from 1-deoxy-D-xylulose 5-phosphate: step 3/6.</text>
</comment>
<accession>A0A520MIW6</accession>
<dbReference type="EMBL" id="SHBP01000002">
    <property type="protein sequence ID" value="RZO21173.1"/>
    <property type="molecule type" value="Genomic_DNA"/>
</dbReference>
<keyword evidence="8 10" id="KW-0414">Isoprene biosynthesis</keyword>
<dbReference type="SUPFAM" id="SSF55060">
    <property type="entry name" value="GHMP Kinase, C-terminal domain"/>
    <property type="match status" value="1"/>
</dbReference>
<dbReference type="UniPathway" id="UPA00056">
    <property type="reaction ID" value="UER00094"/>
</dbReference>
<dbReference type="HAMAP" id="MF_00061">
    <property type="entry name" value="IspE"/>
    <property type="match status" value="1"/>
</dbReference>
<evidence type="ECO:0000256" key="6">
    <source>
        <dbReference type="ARBA" id="ARBA00022777"/>
    </source>
</evidence>
<dbReference type="EC" id="2.7.1.148" evidence="2 10"/>
<comment type="catalytic activity">
    <reaction evidence="10">
        <text>4-CDP-2-C-methyl-D-erythritol + ATP = 4-CDP-2-C-methyl-D-erythritol 2-phosphate + ADP + H(+)</text>
        <dbReference type="Rhea" id="RHEA:18437"/>
        <dbReference type="ChEBI" id="CHEBI:15378"/>
        <dbReference type="ChEBI" id="CHEBI:30616"/>
        <dbReference type="ChEBI" id="CHEBI:57823"/>
        <dbReference type="ChEBI" id="CHEBI:57919"/>
        <dbReference type="ChEBI" id="CHEBI:456216"/>
        <dbReference type="EC" id="2.7.1.148"/>
    </reaction>
</comment>
<dbReference type="InterPro" id="IPR006204">
    <property type="entry name" value="GHMP_kinase_N_dom"/>
</dbReference>
<sequence length="288" mass="30902">MSTLSLPSPAKINLFLHITGQRSDGYHYLQTLFQLLDFGDKLVFRNNRSGNIKINGNIDGVEEKNNLIFHAATLLQKSTGCDLGCTIDLTKNLPMGAGLGGGSSNAATTLVGLNALWKCGLTANQLSDLGKTLGADVPVFVHGESAFAEGIGDILTPLTLPQRWFLVITPNCHVSTREIFSNPQLTRNSSPIKIRALSGVEYRNDCQDVVSKLYPAVGSVLQWAGSFSAPLMTGTGASVFCSFDSKSEAQQVLSKMPKQWTGFVAKGVNRSPVHEQLHDFFTGASPSG</sequence>
<dbReference type="SUPFAM" id="SSF54211">
    <property type="entry name" value="Ribosomal protein S5 domain 2-like"/>
    <property type="match status" value="1"/>
</dbReference>
<evidence type="ECO:0000256" key="8">
    <source>
        <dbReference type="ARBA" id="ARBA00023229"/>
    </source>
</evidence>
<evidence type="ECO:0000256" key="3">
    <source>
        <dbReference type="ARBA" id="ARBA00017473"/>
    </source>
</evidence>
<dbReference type="Gene3D" id="3.30.70.890">
    <property type="entry name" value="GHMP kinase, C-terminal domain"/>
    <property type="match status" value="1"/>
</dbReference>
<feature type="domain" description="GHMP kinase N-terminal" evidence="11">
    <location>
        <begin position="66"/>
        <end position="143"/>
    </location>
</feature>
<dbReference type="Gene3D" id="3.30.230.10">
    <property type="match status" value="1"/>
</dbReference>
<dbReference type="InterPro" id="IPR004424">
    <property type="entry name" value="IspE"/>
</dbReference>
<evidence type="ECO:0000256" key="7">
    <source>
        <dbReference type="ARBA" id="ARBA00022840"/>
    </source>
</evidence>
<evidence type="ECO:0000256" key="2">
    <source>
        <dbReference type="ARBA" id="ARBA00012052"/>
    </source>
</evidence>
<evidence type="ECO:0000256" key="1">
    <source>
        <dbReference type="ARBA" id="ARBA00009684"/>
    </source>
</evidence>
<evidence type="ECO:0000256" key="5">
    <source>
        <dbReference type="ARBA" id="ARBA00022741"/>
    </source>
</evidence>
<dbReference type="NCBIfam" id="TIGR00154">
    <property type="entry name" value="ispE"/>
    <property type="match status" value="1"/>
</dbReference>
<dbReference type="Pfam" id="PF08544">
    <property type="entry name" value="GHMP_kinases_C"/>
    <property type="match status" value="1"/>
</dbReference>
<dbReference type="GO" id="GO:0005524">
    <property type="term" value="F:ATP binding"/>
    <property type="evidence" value="ECO:0007669"/>
    <property type="project" value="UniProtKB-UniRule"/>
</dbReference>
<gene>
    <name evidence="10" type="primary">ispE</name>
    <name evidence="13" type="ORF">EVB03_02225</name>
</gene>
<name>A0A520MIW6_9GAMM</name>
<feature type="binding site" evidence="10">
    <location>
        <begin position="94"/>
        <end position="104"/>
    </location>
    <ligand>
        <name>ATP</name>
        <dbReference type="ChEBI" id="CHEBI:30616"/>
    </ligand>
</feature>
<dbReference type="PANTHER" id="PTHR43527">
    <property type="entry name" value="4-DIPHOSPHOCYTIDYL-2-C-METHYL-D-ERYTHRITOL KINASE, CHLOROPLASTIC"/>
    <property type="match status" value="1"/>
</dbReference>
<comment type="function">
    <text evidence="10">Catalyzes the phosphorylation of the position 2 hydroxy group of 4-diphosphocytidyl-2C-methyl-D-erythritol.</text>
</comment>
<evidence type="ECO:0000256" key="10">
    <source>
        <dbReference type="HAMAP-Rule" id="MF_00061"/>
    </source>
</evidence>
<feature type="active site" evidence="10">
    <location>
        <position position="11"/>
    </location>
</feature>
<dbReference type="Pfam" id="PF00288">
    <property type="entry name" value="GHMP_kinases_N"/>
    <property type="match status" value="1"/>
</dbReference>
<keyword evidence="6 10" id="KW-0418">Kinase</keyword>
<dbReference type="InterPro" id="IPR014721">
    <property type="entry name" value="Ribsml_uS5_D2-typ_fold_subgr"/>
</dbReference>
<dbReference type="InterPro" id="IPR013750">
    <property type="entry name" value="GHMP_kinase_C_dom"/>
</dbReference>
<evidence type="ECO:0000313" key="14">
    <source>
        <dbReference type="Proteomes" id="UP000315889"/>
    </source>
</evidence>
<evidence type="ECO:0000259" key="12">
    <source>
        <dbReference type="Pfam" id="PF08544"/>
    </source>
</evidence>
<dbReference type="PIRSF" id="PIRSF010376">
    <property type="entry name" value="IspE"/>
    <property type="match status" value="1"/>
</dbReference>
<evidence type="ECO:0000259" key="11">
    <source>
        <dbReference type="Pfam" id="PF00288"/>
    </source>
</evidence>
<dbReference type="InterPro" id="IPR036554">
    <property type="entry name" value="GHMP_kinase_C_sf"/>
</dbReference>
<reference evidence="13 14" key="1">
    <citation type="submission" date="2019-02" db="EMBL/GenBank/DDBJ databases">
        <title>Prokaryotic population dynamics and viral predation in marine succession experiment using metagenomics: the confinement effect.</title>
        <authorList>
            <person name="Haro-Moreno J.M."/>
            <person name="Rodriguez-Valera F."/>
            <person name="Lopez-Perez M."/>
        </authorList>
    </citation>
    <scope>NUCLEOTIDE SEQUENCE [LARGE SCALE GENOMIC DNA]</scope>
    <source>
        <strain evidence="13">MED-G170</strain>
    </source>
</reference>
<dbReference type="Proteomes" id="UP000315889">
    <property type="component" value="Unassembled WGS sequence"/>
</dbReference>